<proteinExistence type="predicted"/>
<dbReference type="Proteomes" id="UP001139353">
    <property type="component" value="Unassembled WGS sequence"/>
</dbReference>
<accession>A0A9X2C008</accession>
<evidence type="ECO:0000313" key="2">
    <source>
        <dbReference type="EMBL" id="MCK9685966.1"/>
    </source>
</evidence>
<feature type="region of interest" description="Disordered" evidence="1">
    <location>
        <begin position="192"/>
        <end position="216"/>
    </location>
</feature>
<dbReference type="AlphaFoldDB" id="A0A9X2C008"/>
<gene>
    <name evidence="2" type="ORF">LPC04_09625</name>
</gene>
<sequence>MHPCREYWGQDVAYGSLVTRENPRRGERAGALTEVWILDLRGAARAAPHADLAGVLRRIGGLDSGEEALRQSAAHLKAFLATEPAPAPVPTNLSRAYGDHADTDQNILGIATLHRTRMLPPGSFAAAAGVPSQAAREESSALLCAEFMRHLGELGADDDVSRIDWVMVRAADKTDGARSHLGATRVARVALKPFAPGDESRDATEAASSVEGRPAS</sequence>
<evidence type="ECO:0000313" key="3">
    <source>
        <dbReference type="Proteomes" id="UP001139353"/>
    </source>
</evidence>
<dbReference type="RefSeq" id="WP_275682000.1">
    <property type="nucleotide sequence ID" value="NZ_JAJLJH010000002.1"/>
</dbReference>
<name>A0A9X2C008_9BURK</name>
<evidence type="ECO:0000256" key="1">
    <source>
        <dbReference type="SAM" id="MobiDB-lite"/>
    </source>
</evidence>
<keyword evidence="3" id="KW-1185">Reference proteome</keyword>
<protein>
    <submittedName>
        <fullName evidence="2">Uncharacterized protein</fullName>
    </submittedName>
</protein>
<dbReference type="EMBL" id="JAJLJH010000002">
    <property type="protein sequence ID" value="MCK9685966.1"/>
    <property type="molecule type" value="Genomic_DNA"/>
</dbReference>
<organism evidence="2 3">
    <name type="scientific">Scleromatobacter humisilvae</name>
    <dbReference type="NCBI Taxonomy" id="2897159"/>
    <lineage>
        <taxon>Bacteria</taxon>
        <taxon>Pseudomonadati</taxon>
        <taxon>Pseudomonadota</taxon>
        <taxon>Betaproteobacteria</taxon>
        <taxon>Burkholderiales</taxon>
        <taxon>Sphaerotilaceae</taxon>
        <taxon>Scleromatobacter</taxon>
    </lineage>
</organism>
<comment type="caution">
    <text evidence="2">The sequence shown here is derived from an EMBL/GenBank/DDBJ whole genome shotgun (WGS) entry which is preliminary data.</text>
</comment>
<reference evidence="2" key="1">
    <citation type="submission" date="2021-11" db="EMBL/GenBank/DDBJ databases">
        <title>BS-T2-15 a new species belonging to the Comamonadaceae family isolated from the soil of a French oak forest.</title>
        <authorList>
            <person name="Mieszkin S."/>
            <person name="Alain K."/>
        </authorList>
    </citation>
    <scope>NUCLEOTIDE SEQUENCE</scope>
    <source>
        <strain evidence="2">BS-T2-15</strain>
    </source>
</reference>